<reference evidence="1" key="1">
    <citation type="submission" date="2021-11" db="EMBL/GenBank/DDBJ databases">
        <title>Description of novel Flavobacterium species.</title>
        <authorList>
            <person name="Saticioglu I.B."/>
            <person name="Ay H."/>
            <person name="Altun S."/>
            <person name="Duman M."/>
        </authorList>
    </citation>
    <scope>NUCLEOTIDE SEQUENCE</scope>
    <source>
        <strain evidence="1">F-30</strain>
    </source>
</reference>
<dbReference type="PROSITE" id="PS51257">
    <property type="entry name" value="PROKAR_LIPOPROTEIN"/>
    <property type="match status" value="1"/>
</dbReference>
<evidence type="ECO:0000313" key="1">
    <source>
        <dbReference type="EMBL" id="MCC9064732.1"/>
    </source>
</evidence>
<accession>A0ABS8MIM6</accession>
<dbReference type="EMBL" id="JAJJMM010000001">
    <property type="protein sequence ID" value="MCC9064732.1"/>
    <property type="molecule type" value="Genomic_DNA"/>
</dbReference>
<dbReference type="RefSeq" id="WP_230037931.1">
    <property type="nucleotide sequence ID" value="NZ_JAJJMM010000001.1"/>
</dbReference>
<keyword evidence="2" id="KW-1185">Reference proteome</keyword>
<dbReference type="Proteomes" id="UP001430679">
    <property type="component" value="Unassembled WGS sequence"/>
</dbReference>
<evidence type="ECO:0000313" key="2">
    <source>
        <dbReference type="Proteomes" id="UP001430679"/>
    </source>
</evidence>
<organism evidence="1 2">
    <name type="scientific">Flavobacterium piscisymbiosum</name>
    <dbReference type="NCBI Taxonomy" id="2893753"/>
    <lineage>
        <taxon>Bacteria</taxon>
        <taxon>Pseudomonadati</taxon>
        <taxon>Bacteroidota</taxon>
        <taxon>Flavobacteriia</taxon>
        <taxon>Flavobacteriales</taxon>
        <taxon>Flavobacteriaceae</taxon>
        <taxon>Flavobacterium</taxon>
    </lineage>
</organism>
<gene>
    <name evidence="1" type="ORF">LNP81_17130</name>
</gene>
<comment type="caution">
    <text evidence="1">The sequence shown here is derived from an EMBL/GenBank/DDBJ whole genome shotgun (WGS) entry which is preliminary data.</text>
</comment>
<proteinExistence type="predicted"/>
<name>A0ABS8MIM6_9FLAO</name>
<sequence>MKIYILIIALLILSCNKQKEKINSQKTSSSSNYEKYYNNKIEAKKLADSALKNGNKILYAEAFKKYVSINCYEDFLYYSIKMSEKYDYGDAYFDTFYLLTLRENDSAIRVNKLANYYLFKAYEKKNINAEYEVKEIYPNLKSIPKSSNYLIKNE</sequence>
<protein>
    <submittedName>
        <fullName evidence="1">Uncharacterized protein</fullName>
    </submittedName>
</protein>